<dbReference type="CDD" id="cd03747">
    <property type="entry name" value="Ntn_PGA_like"/>
    <property type="match status" value="1"/>
</dbReference>
<dbReference type="GO" id="GO:0016811">
    <property type="term" value="F:hydrolase activity, acting on carbon-nitrogen (but not peptide) bonds, in linear amides"/>
    <property type="evidence" value="ECO:0007669"/>
    <property type="project" value="InterPro"/>
</dbReference>
<dbReference type="GO" id="GO:0046872">
    <property type="term" value="F:metal ion binding"/>
    <property type="evidence" value="ECO:0007669"/>
    <property type="project" value="UniProtKB-KW"/>
</dbReference>
<evidence type="ECO:0000256" key="2">
    <source>
        <dbReference type="ARBA" id="ARBA00022801"/>
    </source>
</evidence>
<evidence type="ECO:0000256" key="4">
    <source>
        <dbReference type="PIRSR" id="PIRSR001227-1"/>
    </source>
</evidence>
<feature type="binding site" evidence="5">
    <location>
        <position position="207"/>
    </location>
    <ligand>
        <name>Ca(2+)</name>
        <dbReference type="ChEBI" id="CHEBI:29108"/>
    </ligand>
</feature>
<keyword evidence="2" id="KW-0378">Hydrolase</keyword>
<feature type="binding site" evidence="5">
    <location>
        <position position="356"/>
    </location>
    <ligand>
        <name>Ca(2+)</name>
        <dbReference type="ChEBI" id="CHEBI:29108"/>
    </ligand>
</feature>
<accession>A0A1W6SS81</accession>
<dbReference type="PANTHER" id="PTHR34218:SF4">
    <property type="entry name" value="ACYL-HOMOSERINE LACTONE ACYLASE QUIP"/>
    <property type="match status" value="1"/>
</dbReference>
<dbReference type="InterPro" id="IPR023343">
    <property type="entry name" value="Penicillin_amidase_dom1"/>
</dbReference>
<dbReference type="Gene3D" id="3.60.20.10">
    <property type="entry name" value="Glutamine Phosphoribosylpyrophosphate, subunit 1, domain 1"/>
    <property type="match status" value="1"/>
</dbReference>
<proteinExistence type="inferred from homology"/>
<dbReference type="PANTHER" id="PTHR34218">
    <property type="entry name" value="PEPTIDASE S45 PENICILLIN AMIDASE"/>
    <property type="match status" value="1"/>
</dbReference>
<dbReference type="InterPro" id="IPR043146">
    <property type="entry name" value="Penicillin_amidase_N_B-knob"/>
</dbReference>
<dbReference type="EMBL" id="CP021106">
    <property type="protein sequence ID" value="ARO88625.1"/>
    <property type="molecule type" value="Genomic_DNA"/>
</dbReference>
<feature type="active site" description="Nucleophile" evidence="4">
    <location>
        <position position="275"/>
    </location>
</feature>
<sequence>MHQARPAAAQPFYSSHMTAALRPIYRLLLGLLILVLLLIGSAWLVLRGSLPQYDGTMGMTALAAPVIVERDALGSVTLQAQNRHDLIRALGYVHAQERFFEMDLMRRKAAGELAELFGPVALPADRKVRMHRMRARASAILEELPAKQRELLDVYRDGVNEGLAALMVRPFPYLLTRTRPLAWRSEDSILVVKAMYFMLNGGDNHRELAFSTMRAALPEAAYRFLTAGGGAWDAPLIGTAFDWPRLPSASELDLHKLEPGLVRDTEEHSDNLPGSNSFAVAGSLAAGAALVANDMHLDLRVPNIWFRTRLIYPDPRQTGLMNDIAGASLPGTPAIAVGSNRKIAWSFTNSYGDSADWIRVILHPEDATRYRSAKGWSSITIHREILHVRGGQDETLDVHETEWGPVLATDHDGTPLALAWAAHRAGAVNMELTLLEQAETVNEAIAIAQNAGIPAQNFIVGDRDGRIGWTIAGRIPARTSGYDPTLPADWSKPDTGWNGWLMPAQYPLIVDPPERRLWTANARAVDGLLLDRIGDGGYDLGARAMQIRDRLREYERFSPPGMLAIQLDDRALFLARWKEFLELTLKRMEPAPWRVEMQHALLDWNGHASTDSVAYRVVRAFRQEVTKSVLGGFATAIRRIDPNFELPKLNQAEHAVWRLIEHRPQHLLPPVYADWDELFVSCAERVAKHMQSQPGGIAERSWGERNTARIRHPLSRALPEFVANWLDMRKDALPGDIHMPRVQAPDFGASQRFAVAPGDEEHGYFEMPGGQSGHPLSPYYGSGHTDWVAGKPTPFLPGPARQTLHLRPVAHPVARTP</sequence>
<keyword evidence="5" id="KW-0479">Metal-binding</keyword>
<protein>
    <submittedName>
        <fullName evidence="6">Penicillin acylase family protein</fullName>
    </submittedName>
</protein>
<dbReference type="GO" id="GO:0017000">
    <property type="term" value="P:antibiotic biosynthetic process"/>
    <property type="evidence" value="ECO:0007669"/>
    <property type="project" value="InterPro"/>
</dbReference>
<dbReference type="InterPro" id="IPR002692">
    <property type="entry name" value="S45"/>
</dbReference>
<organism evidence="6 7">
    <name type="scientific">Nitrosospira lacus</name>
    <dbReference type="NCBI Taxonomy" id="1288494"/>
    <lineage>
        <taxon>Bacteria</taxon>
        <taxon>Pseudomonadati</taxon>
        <taxon>Pseudomonadota</taxon>
        <taxon>Betaproteobacteria</taxon>
        <taxon>Nitrosomonadales</taxon>
        <taxon>Nitrosomonadaceae</taxon>
        <taxon>Nitrosospira</taxon>
    </lineage>
</organism>
<feature type="binding site" evidence="5">
    <location>
        <position position="484"/>
    </location>
    <ligand>
        <name>Ca(2+)</name>
        <dbReference type="ChEBI" id="CHEBI:29108"/>
    </ligand>
</feature>
<keyword evidence="5" id="KW-0106">Calcium</keyword>
<feature type="binding site" evidence="5">
    <location>
        <position position="353"/>
    </location>
    <ligand>
        <name>Ca(2+)</name>
        <dbReference type="ChEBI" id="CHEBI:29108"/>
    </ligand>
</feature>
<dbReference type="InterPro" id="IPR029055">
    <property type="entry name" value="Ntn_hydrolases_N"/>
</dbReference>
<dbReference type="InterPro" id="IPR043147">
    <property type="entry name" value="Penicillin_amidase_A-knob"/>
</dbReference>
<gene>
    <name evidence="6" type="ORF">EBAPG3_013075</name>
</gene>
<evidence type="ECO:0000256" key="3">
    <source>
        <dbReference type="ARBA" id="ARBA00023145"/>
    </source>
</evidence>
<evidence type="ECO:0000256" key="1">
    <source>
        <dbReference type="ARBA" id="ARBA00006586"/>
    </source>
</evidence>
<keyword evidence="3" id="KW-0865">Zymogen</keyword>
<reference evidence="6 7" key="1">
    <citation type="journal article" date="2015" name="Int. J. Syst. Evol. Microbiol.">
        <title>Nitrosospira lacus sp. nov., a psychrotolerant, ammonia-oxidizing bacterium from sandy lake sediment.</title>
        <authorList>
            <person name="Urakawa H."/>
            <person name="Garcia J.C."/>
            <person name="Nielsen J.L."/>
            <person name="Le V.Q."/>
            <person name="Kozlowski J.A."/>
            <person name="Stein L.Y."/>
            <person name="Lim C.K."/>
            <person name="Pommerening-Roser A."/>
            <person name="Martens-Habbena W."/>
            <person name="Stahl D.A."/>
            <person name="Klotz M.G."/>
        </authorList>
    </citation>
    <scope>NUCLEOTIDE SEQUENCE [LARGE SCALE GENOMIC DNA]</scope>
    <source>
        <strain evidence="6 7">APG3</strain>
    </source>
</reference>
<evidence type="ECO:0000256" key="5">
    <source>
        <dbReference type="PIRSR" id="PIRSR001227-2"/>
    </source>
</evidence>
<dbReference type="Gene3D" id="1.10.1400.10">
    <property type="match status" value="1"/>
</dbReference>
<evidence type="ECO:0000313" key="7">
    <source>
        <dbReference type="Proteomes" id="UP000012179"/>
    </source>
</evidence>
<keyword evidence="7" id="KW-1185">Reference proteome</keyword>
<dbReference type="InterPro" id="IPR014395">
    <property type="entry name" value="Pen/GL7ACA/AHL_acylase"/>
</dbReference>
<comment type="similarity">
    <text evidence="1">Belongs to the peptidase S45 family.</text>
</comment>
<dbReference type="Proteomes" id="UP000012179">
    <property type="component" value="Chromosome"/>
</dbReference>
<name>A0A1W6SS81_9PROT</name>
<dbReference type="KEGG" id="nlc:EBAPG3_013075"/>
<dbReference type="eggNOG" id="COG2366">
    <property type="taxonomic scope" value="Bacteria"/>
</dbReference>
<dbReference type="SUPFAM" id="SSF56235">
    <property type="entry name" value="N-terminal nucleophile aminohydrolases (Ntn hydrolases)"/>
    <property type="match status" value="1"/>
</dbReference>
<dbReference type="Gene3D" id="2.30.120.10">
    <property type="match status" value="1"/>
</dbReference>
<dbReference type="RefSeq" id="WP_004179375.1">
    <property type="nucleotide sequence ID" value="NZ_CP021106.3"/>
</dbReference>
<evidence type="ECO:0000313" key="6">
    <source>
        <dbReference type="EMBL" id="ARO88625.1"/>
    </source>
</evidence>
<dbReference type="AlphaFoldDB" id="A0A1W6SS81"/>
<dbReference type="PIRSF" id="PIRSF001227">
    <property type="entry name" value="Pen_acylase"/>
    <property type="match status" value="1"/>
</dbReference>
<dbReference type="Pfam" id="PF01804">
    <property type="entry name" value="Penicil_amidase"/>
    <property type="match status" value="1"/>
</dbReference>
<comment type="cofactor">
    <cofactor evidence="5">
        <name>Ca(2+)</name>
        <dbReference type="ChEBI" id="CHEBI:29108"/>
    </cofactor>
    <text evidence="5">Binds 1 Ca(2+) ion per dimer.</text>
</comment>
<dbReference type="Gene3D" id="1.10.439.10">
    <property type="entry name" value="Penicillin Amidohydrolase, domain 1"/>
    <property type="match status" value="1"/>
</dbReference>